<gene>
    <name evidence="1" type="ORF">ILYODFUR_013637</name>
</gene>
<dbReference type="Proteomes" id="UP001482620">
    <property type="component" value="Unassembled WGS sequence"/>
</dbReference>
<accession>A0ABV0SY24</accession>
<protein>
    <recommendedName>
        <fullName evidence="3">Secreted protein</fullName>
    </recommendedName>
</protein>
<dbReference type="EMBL" id="JAHRIQ010012702">
    <property type="protein sequence ID" value="MEQ2225065.1"/>
    <property type="molecule type" value="Genomic_DNA"/>
</dbReference>
<evidence type="ECO:0008006" key="3">
    <source>
        <dbReference type="Google" id="ProtNLM"/>
    </source>
</evidence>
<proteinExistence type="predicted"/>
<evidence type="ECO:0000313" key="1">
    <source>
        <dbReference type="EMBL" id="MEQ2225065.1"/>
    </source>
</evidence>
<reference evidence="1 2" key="1">
    <citation type="submission" date="2021-06" db="EMBL/GenBank/DDBJ databases">
        <authorList>
            <person name="Palmer J.M."/>
        </authorList>
    </citation>
    <scope>NUCLEOTIDE SEQUENCE [LARGE SCALE GENOMIC DNA]</scope>
    <source>
        <strain evidence="2">if_2019</strain>
        <tissue evidence="1">Muscle</tissue>
    </source>
</reference>
<name>A0ABV0SY24_9TELE</name>
<evidence type="ECO:0000313" key="2">
    <source>
        <dbReference type="Proteomes" id="UP001482620"/>
    </source>
</evidence>
<sequence length="94" mass="9863">MPPSTGGAAALCAASRPVLRAAAAVGRCESAGRAHTQTSAATSSSYPLNTLLSCTHFQAHSQRRRAPYERLGHKRKFGGICTTKCLSCHSDAHP</sequence>
<keyword evidence="2" id="KW-1185">Reference proteome</keyword>
<comment type="caution">
    <text evidence="1">The sequence shown here is derived from an EMBL/GenBank/DDBJ whole genome shotgun (WGS) entry which is preliminary data.</text>
</comment>
<organism evidence="1 2">
    <name type="scientific">Ilyodon furcidens</name>
    <name type="common">goldbreast splitfin</name>
    <dbReference type="NCBI Taxonomy" id="33524"/>
    <lineage>
        <taxon>Eukaryota</taxon>
        <taxon>Metazoa</taxon>
        <taxon>Chordata</taxon>
        <taxon>Craniata</taxon>
        <taxon>Vertebrata</taxon>
        <taxon>Euteleostomi</taxon>
        <taxon>Actinopterygii</taxon>
        <taxon>Neopterygii</taxon>
        <taxon>Teleostei</taxon>
        <taxon>Neoteleostei</taxon>
        <taxon>Acanthomorphata</taxon>
        <taxon>Ovalentaria</taxon>
        <taxon>Atherinomorphae</taxon>
        <taxon>Cyprinodontiformes</taxon>
        <taxon>Goodeidae</taxon>
        <taxon>Ilyodon</taxon>
    </lineage>
</organism>